<accession>A0ABT2LWJ0</accession>
<feature type="transmembrane region" description="Helical" evidence="2">
    <location>
        <begin position="12"/>
        <end position="31"/>
    </location>
</feature>
<comment type="caution">
    <text evidence="3">The sequence shown here is derived from an EMBL/GenBank/DDBJ whole genome shotgun (WGS) entry which is preliminary data.</text>
</comment>
<proteinExistence type="predicted"/>
<evidence type="ECO:0008006" key="5">
    <source>
        <dbReference type="Google" id="ProtNLM"/>
    </source>
</evidence>
<evidence type="ECO:0000256" key="1">
    <source>
        <dbReference type="SAM" id="MobiDB-lite"/>
    </source>
</evidence>
<feature type="compositionally biased region" description="Low complexity" evidence="1">
    <location>
        <begin position="130"/>
        <end position="154"/>
    </location>
</feature>
<keyword evidence="2" id="KW-1133">Transmembrane helix</keyword>
<feature type="region of interest" description="Disordered" evidence="1">
    <location>
        <begin position="117"/>
        <end position="164"/>
    </location>
</feature>
<dbReference type="Proteomes" id="UP001431199">
    <property type="component" value="Unassembled WGS sequence"/>
</dbReference>
<dbReference type="RefSeq" id="WP_118565529.1">
    <property type="nucleotide sequence ID" value="NZ_JAODBU010000002.1"/>
</dbReference>
<name>A0ABT2LWJ0_9FIRM</name>
<protein>
    <recommendedName>
        <fullName evidence="5">BIG2 domain-containing protein</fullName>
    </recommendedName>
</protein>
<dbReference type="EMBL" id="JAODBU010000002">
    <property type="protein sequence ID" value="MCT7397650.1"/>
    <property type="molecule type" value="Genomic_DNA"/>
</dbReference>
<organism evidence="3 4">
    <name type="scientific">Eubacterium album</name>
    <dbReference type="NCBI Taxonomy" id="2978477"/>
    <lineage>
        <taxon>Bacteria</taxon>
        <taxon>Bacillati</taxon>
        <taxon>Bacillota</taxon>
        <taxon>Clostridia</taxon>
        <taxon>Eubacteriales</taxon>
        <taxon>Eubacteriaceae</taxon>
        <taxon>Eubacterium</taxon>
    </lineage>
</organism>
<keyword evidence="4" id="KW-1185">Reference proteome</keyword>
<evidence type="ECO:0000313" key="4">
    <source>
        <dbReference type="Proteomes" id="UP001431199"/>
    </source>
</evidence>
<evidence type="ECO:0000256" key="2">
    <source>
        <dbReference type="SAM" id="Phobius"/>
    </source>
</evidence>
<sequence length="382" mass="43815">MTKGRSRITINYIKKIVIACVICVVGIVGTINVNADTKKVDIVVNKTKTIKVKEPSVKVKWTIKNKKIVKIVKIKGKKNNILKIKGIKNGKTKIIAKYKNKKRVFIINVVNKNKKKNTDSEKIINNQDKTQNSETTSSQNTANNKNEETTTNGEAGKGDNQNPVNETKIKLSYVNDKITLKDNLIIKYSLTNGKGVIALDYKTEKLEKYIDGKWEIIEKKNEYQNTMYEVNDSEMIRNADLNNYYDISIGQYRLTNKVNGQECIVNFNVYENDTKFVGILKNNQINMNDELSFYVYAVGNEDNTYPGSLQPGKLEIYEDNQWKNIELSDDARFPEIIILIENLRPGYFSIPIFQDYVGLHSGHYRYIHTIEGINIPMEFDVL</sequence>
<gene>
    <name evidence="3" type="ORF">N5B56_00945</name>
</gene>
<evidence type="ECO:0000313" key="3">
    <source>
        <dbReference type="EMBL" id="MCT7397650.1"/>
    </source>
</evidence>
<reference evidence="3" key="1">
    <citation type="submission" date="2022-09" db="EMBL/GenBank/DDBJ databases">
        <title>Eubacterium sp. LFL-14 isolated from human feces.</title>
        <authorList>
            <person name="Liu F."/>
        </authorList>
    </citation>
    <scope>NUCLEOTIDE SEQUENCE</scope>
    <source>
        <strain evidence="3">LFL-14</strain>
    </source>
</reference>
<keyword evidence="2" id="KW-0812">Transmembrane</keyword>
<keyword evidence="2" id="KW-0472">Membrane</keyword>